<dbReference type="EMBL" id="CP102774">
    <property type="protein sequence ID" value="UZF88422.1"/>
    <property type="molecule type" value="Genomic_DNA"/>
</dbReference>
<accession>A0A9E8CLY6</accession>
<protein>
    <submittedName>
        <fullName evidence="1">Uncharacterized protein</fullName>
    </submittedName>
</protein>
<organism evidence="1">
    <name type="scientific">Bosea sp. NBC_00436</name>
    <dbReference type="NCBI Taxonomy" id="2969620"/>
    <lineage>
        <taxon>Bacteria</taxon>
        <taxon>Pseudomonadati</taxon>
        <taxon>Pseudomonadota</taxon>
        <taxon>Alphaproteobacteria</taxon>
        <taxon>Hyphomicrobiales</taxon>
        <taxon>Boseaceae</taxon>
        <taxon>Bosea</taxon>
    </lineage>
</organism>
<sequence>MPFAVLLKSYATLTLRGTSNRSMIVLRHVSLLLLIPLTFCPSLAGARGGGHIGGGFGGGYGRHGLHIHGERRANRSDISTYAAVEMTSATDAAATLAMTTKLIESLSAFNGRLVSQDNDPSALDGVPPAAFFLIAFDTSQEADGWRISQPFKDFEVDAQKAGVRIFTVNALPATQRSERRNAARDAEERAYQKLIENGNNTLKQLHDICRGC</sequence>
<gene>
    <name evidence="1" type="ORF">NWE54_06455</name>
</gene>
<name>A0A9E8CLY6_9HYPH</name>
<reference evidence="1" key="1">
    <citation type="submission" date="2022-08" db="EMBL/GenBank/DDBJ databases">
        <title>Complete Genome Sequences of 2 Bosea sp. soil isolates.</title>
        <authorList>
            <person name="Alvarez Arevalo M."/>
            <person name="Sterndorff E.B."/>
            <person name="Faurdal D."/>
            <person name="Joergensen T.S."/>
            <person name="Weber T."/>
        </authorList>
    </citation>
    <scope>NUCLEOTIDE SEQUENCE</scope>
    <source>
        <strain evidence="1">NBC_00436</strain>
    </source>
</reference>
<proteinExistence type="predicted"/>
<dbReference type="AlphaFoldDB" id="A0A9E8CLY6"/>
<evidence type="ECO:0000313" key="1">
    <source>
        <dbReference type="EMBL" id="UZF88422.1"/>
    </source>
</evidence>